<reference evidence="1 2" key="1">
    <citation type="journal article" date="2015" name="Parasit. Vectors">
        <title>Draft genome of the scabies mite.</title>
        <authorList>
            <person name="Rider S.D.Jr."/>
            <person name="Morgan M.S."/>
            <person name="Arlian L.G."/>
        </authorList>
    </citation>
    <scope>NUCLEOTIDE SEQUENCE [LARGE SCALE GENOMIC DNA]</scope>
    <source>
        <strain evidence="1">Arlian Lab</strain>
    </source>
</reference>
<organism evidence="1 2">
    <name type="scientific">Sarcoptes scabiei</name>
    <name type="common">Itch mite</name>
    <name type="synonym">Acarus scabiei</name>
    <dbReference type="NCBI Taxonomy" id="52283"/>
    <lineage>
        <taxon>Eukaryota</taxon>
        <taxon>Metazoa</taxon>
        <taxon>Ecdysozoa</taxon>
        <taxon>Arthropoda</taxon>
        <taxon>Chelicerata</taxon>
        <taxon>Arachnida</taxon>
        <taxon>Acari</taxon>
        <taxon>Acariformes</taxon>
        <taxon>Sarcoptiformes</taxon>
        <taxon>Astigmata</taxon>
        <taxon>Psoroptidia</taxon>
        <taxon>Sarcoptoidea</taxon>
        <taxon>Sarcoptidae</taxon>
        <taxon>Sarcoptinae</taxon>
        <taxon>Sarcoptes</taxon>
    </lineage>
</organism>
<accession>A0A132AGC8</accession>
<proteinExistence type="predicted"/>
<gene>
    <name evidence="1" type="ORF">QR98_0080370</name>
</gene>
<dbReference type="VEuPathDB" id="VectorBase:SSCA007284"/>
<evidence type="ECO:0000313" key="2">
    <source>
        <dbReference type="Proteomes" id="UP000616769"/>
    </source>
</evidence>
<dbReference type="Proteomes" id="UP000616769">
    <property type="component" value="Unassembled WGS sequence"/>
</dbReference>
<name>A0A132AGC8_SARSC</name>
<protein>
    <submittedName>
        <fullName evidence="1">Uncharacterized protein</fullName>
    </submittedName>
</protein>
<comment type="caution">
    <text evidence="1">The sequence shown here is derived from an EMBL/GenBank/DDBJ whole genome shotgun (WGS) entry which is preliminary data.</text>
</comment>
<dbReference type="AlphaFoldDB" id="A0A132AGC8"/>
<sequence>MNFLFHISFERTNFVQETPNVPVQSDCVSLKEKILFLRSYFTKVGEKKVYAIKACAKSNHFLIPN</sequence>
<dbReference type="EMBL" id="JXLN01013650">
    <property type="protein sequence ID" value="KPM09500.1"/>
    <property type="molecule type" value="Genomic_DNA"/>
</dbReference>
<evidence type="ECO:0000313" key="1">
    <source>
        <dbReference type="EMBL" id="KPM09500.1"/>
    </source>
</evidence>